<gene>
    <name evidence="2" type="ORF">QQF73_10180</name>
</gene>
<dbReference type="RefSeq" id="WP_219865584.1">
    <property type="nucleotide sequence ID" value="NZ_JASSQD010000001.1"/>
</dbReference>
<protein>
    <submittedName>
        <fullName evidence="2">AAA family ATPase</fullName>
    </submittedName>
</protein>
<dbReference type="InterPro" id="IPR050625">
    <property type="entry name" value="ParA/MinD_ATPase"/>
</dbReference>
<proteinExistence type="predicted"/>
<dbReference type="Pfam" id="PF13614">
    <property type="entry name" value="AAA_31"/>
    <property type="match status" value="1"/>
</dbReference>
<dbReference type="EMBL" id="JASSQD010000001">
    <property type="protein sequence ID" value="MDK9557990.1"/>
    <property type="molecule type" value="Genomic_DNA"/>
</dbReference>
<evidence type="ECO:0000313" key="3">
    <source>
        <dbReference type="Proteomes" id="UP001223547"/>
    </source>
</evidence>
<evidence type="ECO:0000313" key="2">
    <source>
        <dbReference type="EMBL" id="MDK9557990.1"/>
    </source>
</evidence>
<accession>A0ABT7HDP7</accession>
<dbReference type="InterPro" id="IPR025669">
    <property type="entry name" value="AAA_dom"/>
</dbReference>
<organism evidence="2 3">
    <name type="scientific">Marinobacter albus</name>
    <dbReference type="NCBI Taxonomy" id="3030833"/>
    <lineage>
        <taxon>Bacteria</taxon>
        <taxon>Pseudomonadati</taxon>
        <taxon>Pseudomonadota</taxon>
        <taxon>Gammaproteobacteria</taxon>
        <taxon>Pseudomonadales</taxon>
        <taxon>Marinobacteraceae</taxon>
        <taxon>Marinobacter</taxon>
    </lineage>
</organism>
<evidence type="ECO:0000259" key="1">
    <source>
        <dbReference type="Pfam" id="PF13614"/>
    </source>
</evidence>
<dbReference type="SUPFAM" id="SSF52540">
    <property type="entry name" value="P-loop containing nucleoside triphosphate hydrolases"/>
    <property type="match status" value="1"/>
</dbReference>
<sequence length="394" mass="43186">MKPIMRVLLAGRDASQLAEMEKVMVSGTSHILSLRHITNGNSDPLYNLPEMPETLVFCVTSAWEEELRALDERPMARRPPTIVIGPENIAVMRMAMRVGARDYFSFPMPEYDLRNSLNRIAEGLQADAGIHNAKLTAVINAKGGSGASIIAATLAHSLAARIGQRVSLLDLDFQFGHLSSLFDLPPDGGLVDAIVRSENMDAMALEGHMLKHKSGLHILGDTSQQLIVPGDIEEGQLKKLIDVVRSGYDQVIADLPRQIDPVAGVVLESADVILLVVQQSIAHVQDARQMVRYLNTYLGIPPNRMRIVVNRWDKRLDLNVEDIRKSLEIEDLICIPNDFSKVAESANLGTPLLDFAPSSPVSRSIVNLAETLSGKKAEAGQFGLGRVLRKLART</sequence>
<reference evidence="2 3" key="1">
    <citation type="submission" date="2023-05" db="EMBL/GenBank/DDBJ databases">
        <title>Marinobacter albus sp. nov., a marine bacterium isolated from sand in a coastal intertidal zone of huludao.</title>
        <authorList>
            <person name="Deng T."/>
        </authorList>
    </citation>
    <scope>NUCLEOTIDE SEQUENCE [LARGE SCALE GENOMIC DNA]</scope>
    <source>
        <strain evidence="2 3">M216</strain>
    </source>
</reference>
<dbReference type="PANTHER" id="PTHR43384">
    <property type="entry name" value="SEPTUM SITE-DETERMINING PROTEIN MIND HOMOLOG, CHLOROPLASTIC-RELATED"/>
    <property type="match status" value="1"/>
</dbReference>
<dbReference type="Gene3D" id="3.40.50.300">
    <property type="entry name" value="P-loop containing nucleotide triphosphate hydrolases"/>
    <property type="match status" value="1"/>
</dbReference>
<feature type="domain" description="AAA" evidence="1">
    <location>
        <begin position="134"/>
        <end position="295"/>
    </location>
</feature>
<comment type="caution">
    <text evidence="2">The sequence shown here is derived from an EMBL/GenBank/DDBJ whole genome shotgun (WGS) entry which is preliminary data.</text>
</comment>
<dbReference type="PANTHER" id="PTHR43384:SF13">
    <property type="entry name" value="SLR0110 PROTEIN"/>
    <property type="match status" value="1"/>
</dbReference>
<dbReference type="Proteomes" id="UP001223547">
    <property type="component" value="Unassembled WGS sequence"/>
</dbReference>
<dbReference type="InterPro" id="IPR027417">
    <property type="entry name" value="P-loop_NTPase"/>
</dbReference>
<keyword evidence="3" id="KW-1185">Reference proteome</keyword>
<name>A0ABT7HDP7_9GAMM</name>